<dbReference type="AlphaFoldDB" id="A0AA35X2P7"/>
<organism evidence="1 2">
    <name type="scientific">Geodia barretti</name>
    <name type="common">Barrett's horny sponge</name>
    <dbReference type="NCBI Taxonomy" id="519541"/>
    <lineage>
        <taxon>Eukaryota</taxon>
        <taxon>Metazoa</taxon>
        <taxon>Porifera</taxon>
        <taxon>Demospongiae</taxon>
        <taxon>Heteroscleromorpha</taxon>
        <taxon>Tetractinellida</taxon>
        <taxon>Astrophorina</taxon>
        <taxon>Geodiidae</taxon>
        <taxon>Geodia</taxon>
    </lineage>
</organism>
<evidence type="ECO:0000313" key="2">
    <source>
        <dbReference type="Proteomes" id="UP001174909"/>
    </source>
</evidence>
<accession>A0AA35X2P7</accession>
<comment type="caution">
    <text evidence="1">The sequence shown here is derived from an EMBL/GenBank/DDBJ whole genome shotgun (WGS) entry which is preliminary data.</text>
</comment>
<name>A0AA35X2P7_GEOBA</name>
<dbReference type="EMBL" id="CASHTH010003222">
    <property type="protein sequence ID" value="CAI8041904.1"/>
    <property type="molecule type" value="Genomic_DNA"/>
</dbReference>
<evidence type="ECO:0000313" key="1">
    <source>
        <dbReference type="EMBL" id="CAI8041904.1"/>
    </source>
</evidence>
<reference evidence="1" key="1">
    <citation type="submission" date="2023-03" db="EMBL/GenBank/DDBJ databases">
        <authorList>
            <person name="Steffen K."/>
            <person name="Cardenas P."/>
        </authorList>
    </citation>
    <scope>NUCLEOTIDE SEQUENCE</scope>
</reference>
<keyword evidence="2" id="KW-1185">Reference proteome</keyword>
<dbReference type="Proteomes" id="UP001174909">
    <property type="component" value="Unassembled WGS sequence"/>
</dbReference>
<gene>
    <name evidence="1" type="ORF">GBAR_LOCUS23256</name>
</gene>
<proteinExistence type="predicted"/>
<protein>
    <submittedName>
        <fullName evidence="1">Uncharacterized protein</fullName>
    </submittedName>
</protein>
<sequence>MHDRGDGVKPVGESRRLVAALRQERPDLRVYYTETDIFRQVIPDADTAWIPRLKGACQLSRHMYHIIRVAQ</sequence>